<sequence>MTPRRNESSIHILPPSSSTTEWSRSTAWRRLPTELLSDAHRTTLLNRNINLRSENTSDNTRSTRDSAAPTPGPRTSTPTATSGGNDNGQRHRVQAAQEGQRGSNTSRRSQALPPPIPEFVFEDEDASDGDIWGYLN</sequence>
<organism evidence="1 2">
    <name type="scientific">Irpex rosettiformis</name>
    <dbReference type="NCBI Taxonomy" id="378272"/>
    <lineage>
        <taxon>Eukaryota</taxon>
        <taxon>Fungi</taxon>
        <taxon>Dikarya</taxon>
        <taxon>Basidiomycota</taxon>
        <taxon>Agaricomycotina</taxon>
        <taxon>Agaricomycetes</taxon>
        <taxon>Polyporales</taxon>
        <taxon>Irpicaceae</taxon>
        <taxon>Irpex</taxon>
    </lineage>
</organism>
<accession>A0ACB8TRM3</accession>
<proteinExistence type="predicted"/>
<name>A0ACB8TRM3_9APHY</name>
<evidence type="ECO:0000313" key="2">
    <source>
        <dbReference type="Proteomes" id="UP001055072"/>
    </source>
</evidence>
<comment type="caution">
    <text evidence="1">The sequence shown here is derived from an EMBL/GenBank/DDBJ whole genome shotgun (WGS) entry which is preliminary data.</text>
</comment>
<evidence type="ECO:0000313" key="1">
    <source>
        <dbReference type="EMBL" id="KAI0084646.1"/>
    </source>
</evidence>
<dbReference type="EMBL" id="MU274940">
    <property type="protein sequence ID" value="KAI0084646.1"/>
    <property type="molecule type" value="Genomic_DNA"/>
</dbReference>
<reference evidence="1" key="1">
    <citation type="journal article" date="2021" name="Environ. Microbiol.">
        <title>Gene family expansions and transcriptome signatures uncover fungal adaptations to wood decay.</title>
        <authorList>
            <person name="Hage H."/>
            <person name="Miyauchi S."/>
            <person name="Viragh M."/>
            <person name="Drula E."/>
            <person name="Min B."/>
            <person name="Chaduli D."/>
            <person name="Navarro D."/>
            <person name="Favel A."/>
            <person name="Norest M."/>
            <person name="Lesage-Meessen L."/>
            <person name="Balint B."/>
            <person name="Merenyi Z."/>
            <person name="de Eugenio L."/>
            <person name="Morin E."/>
            <person name="Martinez A.T."/>
            <person name="Baldrian P."/>
            <person name="Stursova M."/>
            <person name="Martinez M.J."/>
            <person name="Novotny C."/>
            <person name="Magnuson J.K."/>
            <person name="Spatafora J.W."/>
            <person name="Maurice S."/>
            <person name="Pangilinan J."/>
            <person name="Andreopoulos W."/>
            <person name="LaButti K."/>
            <person name="Hundley H."/>
            <person name="Na H."/>
            <person name="Kuo A."/>
            <person name="Barry K."/>
            <person name="Lipzen A."/>
            <person name="Henrissat B."/>
            <person name="Riley R."/>
            <person name="Ahrendt S."/>
            <person name="Nagy L.G."/>
            <person name="Grigoriev I.V."/>
            <person name="Martin F."/>
            <person name="Rosso M.N."/>
        </authorList>
    </citation>
    <scope>NUCLEOTIDE SEQUENCE</scope>
    <source>
        <strain evidence="1">CBS 384.51</strain>
    </source>
</reference>
<dbReference type="Proteomes" id="UP001055072">
    <property type="component" value="Unassembled WGS sequence"/>
</dbReference>
<protein>
    <submittedName>
        <fullName evidence="1">Uncharacterized protein</fullName>
    </submittedName>
</protein>
<keyword evidence="2" id="KW-1185">Reference proteome</keyword>
<gene>
    <name evidence="1" type="ORF">BDY19DRAFT_970394</name>
</gene>